<gene>
    <name evidence="3" type="primary">106663843</name>
</gene>
<dbReference type="SMART" id="SM00516">
    <property type="entry name" value="SEC14"/>
    <property type="match status" value="1"/>
</dbReference>
<name>A0A8I6RLT1_CIMLE</name>
<feature type="domain" description="CRAL-TRIO" evidence="2">
    <location>
        <begin position="143"/>
        <end position="248"/>
    </location>
</feature>
<dbReference type="SUPFAM" id="SSF46938">
    <property type="entry name" value="CRAL/TRIO N-terminal domain"/>
    <property type="match status" value="1"/>
</dbReference>
<dbReference type="EnsemblMetazoa" id="XM_014388997.2">
    <property type="protein sequence ID" value="XP_014244483.1"/>
    <property type="gene ID" value="LOC106663843"/>
</dbReference>
<accession>A0A8I6RLT1</accession>
<dbReference type="Gene3D" id="3.40.525.10">
    <property type="entry name" value="CRAL-TRIO lipid binding domain"/>
    <property type="match status" value="1"/>
</dbReference>
<dbReference type="InterPro" id="IPR036865">
    <property type="entry name" value="CRAL-TRIO_dom_sf"/>
</dbReference>
<dbReference type="OrthoDB" id="6432525at2759"/>
<evidence type="ECO:0000313" key="3">
    <source>
        <dbReference type="EnsemblMetazoa" id="XP_014244483.1"/>
    </source>
</evidence>
<evidence type="ECO:0000259" key="2">
    <source>
        <dbReference type="PROSITE" id="PS50191"/>
    </source>
</evidence>
<dbReference type="Pfam" id="PF00650">
    <property type="entry name" value="CRAL_TRIO"/>
    <property type="match status" value="1"/>
</dbReference>
<evidence type="ECO:0000256" key="1">
    <source>
        <dbReference type="SAM" id="MobiDB-lite"/>
    </source>
</evidence>
<proteinExistence type="predicted"/>
<organism evidence="3 4">
    <name type="scientific">Cimex lectularius</name>
    <name type="common">Bed bug</name>
    <name type="synonym">Acanthia lectularia</name>
    <dbReference type="NCBI Taxonomy" id="79782"/>
    <lineage>
        <taxon>Eukaryota</taxon>
        <taxon>Metazoa</taxon>
        <taxon>Ecdysozoa</taxon>
        <taxon>Arthropoda</taxon>
        <taxon>Hexapoda</taxon>
        <taxon>Insecta</taxon>
        <taxon>Pterygota</taxon>
        <taxon>Neoptera</taxon>
        <taxon>Paraneoptera</taxon>
        <taxon>Hemiptera</taxon>
        <taxon>Heteroptera</taxon>
        <taxon>Panheteroptera</taxon>
        <taxon>Cimicomorpha</taxon>
        <taxon>Cimicidae</taxon>
        <taxon>Cimex</taxon>
    </lineage>
</organism>
<sequence>MAPPWKISAEEELEKNPKLKREDLMEIKRWIKEQPHLALTPIEDEIILHFLHATFYNVEAAKKTLDYFYYYKVTMPDFFSGWDPLQPDIQEMINEVLIAAPLPIPNNEGLRMIICKLDDNSKKFNYPLCVKWLLMTSMHAIWKLGIQPGFILVYDAAGFSLSHCFKCSLSQAKNYIDFGKNAAPMRVVKVVFINTSPVVEKMLTLVKPFLNKDLINMMSFHSKPDTFFKDLPKENVPEDYGGTLAPLSSLHRKYVEEVTENRDWLMKEEKIKCDKSKRGSPKKEKQKEKVESSLKGLEID</sequence>
<dbReference type="InterPro" id="IPR001251">
    <property type="entry name" value="CRAL-TRIO_dom"/>
</dbReference>
<dbReference type="PANTHER" id="PTHR10174">
    <property type="entry name" value="ALPHA-TOCOPHEROL TRANSFER PROTEIN-RELATED"/>
    <property type="match status" value="1"/>
</dbReference>
<dbReference type="PRINTS" id="PR00180">
    <property type="entry name" value="CRETINALDHBP"/>
</dbReference>
<dbReference type="CDD" id="cd00170">
    <property type="entry name" value="SEC14"/>
    <property type="match status" value="1"/>
</dbReference>
<dbReference type="InterPro" id="IPR036273">
    <property type="entry name" value="CRAL/TRIO_N_dom_sf"/>
</dbReference>
<keyword evidence="4" id="KW-1185">Reference proteome</keyword>
<evidence type="ECO:0000313" key="4">
    <source>
        <dbReference type="Proteomes" id="UP000494040"/>
    </source>
</evidence>
<dbReference type="AlphaFoldDB" id="A0A8I6RLT1"/>
<dbReference type="SUPFAM" id="SSF52087">
    <property type="entry name" value="CRAL/TRIO domain"/>
    <property type="match status" value="1"/>
</dbReference>
<reference evidence="3" key="1">
    <citation type="submission" date="2022-01" db="UniProtKB">
        <authorList>
            <consortium name="EnsemblMetazoa"/>
        </authorList>
    </citation>
    <scope>IDENTIFICATION</scope>
</reference>
<dbReference type="PROSITE" id="PS50191">
    <property type="entry name" value="CRAL_TRIO"/>
    <property type="match status" value="1"/>
</dbReference>
<dbReference type="KEGG" id="clec:106663843"/>
<dbReference type="GO" id="GO:1902936">
    <property type="term" value="F:phosphatidylinositol bisphosphate binding"/>
    <property type="evidence" value="ECO:0007669"/>
    <property type="project" value="TreeGrafter"/>
</dbReference>
<dbReference type="Proteomes" id="UP000494040">
    <property type="component" value="Unassembled WGS sequence"/>
</dbReference>
<protein>
    <recommendedName>
        <fullName evidence="2">CRAL-TRIO domain-containing protein</fullName>
    </recommendedName>
</protein>
<dbReference type="Gene3D" id="1.10.8.20">
    <property type="entry name" value="N-terminal domain of phosphatidylinositol transfer protein sec14p"/>
    <property type="match status" value="1"/>
</dbReference>
<dbReference type="EnsemblMetazoa" id="XM_014388998.2">
    <property type="protein sequence ID" value="XP_014244484.1"/>
    <property type="gene ID" value="LOC106663843"/>
</dbReference>
<dbReference type="PANTHER" id="PTHR10174:SF213">
    <property type="entry name" value="CRAL-TRIO DOMAIN-CONTAINING PROTEIN"/>
    <property type="match status" value="1"/>
</dbReference>
<dbReference type="OMA" id="ECFADRD"/>
<dbReference type="GO" id="GO:0016020">
    <property type="term" value="C:membrane"/>
    <property type="evidence" value="ECO:0007669"/>
    <property type="project" value="TreeGrafter"/>
</dbReference>
<feature type="region of interest" description="Disordered" evidence="1">
    <location>
        <begin position="274"/>
        <end position="300"/>
    </location>
</feature>